<organism evidence="2 3">
    <name type="scientific">Mucilaginibacter angelicae</name>
    <dbReference type="NCBI Taxonomy" id="869718"/>
    <lineage>
        <taxon>Bacteria</taxon>
        <taxon>Pseudomonadati</taxon>
        <taxon>Bacteroidota</taxon>
        <taxon>Sphingobacteriia</taxon>
        <taxon>Sphingobacteriales</taxon>
        <taxon>Sphingobacteriaceae</taxon>
        <taxon>Mucilaginibacter</taxon>
    </lineage>
</organism>
<feature type="transmembrane region" description="Helical" evidence="1">
    <location>
        <begin position="249"/>
        <end position="268"/>
    </location>
</feature>
<reference evidence="2 3" key="1">
    <citation type="submission" date="2024-09" db="EMBL/GenBank/DDBJ databases">
        <authorList>
            <person name="Sun Q."/>
            <person name="Mori K."/>
        </authorList>
    </citation>
    <scope>NUCLEOTIDE SEQUENCE [LARGE SCALE GENOMIC DNA]</scope>
    <source>
        <strain evidence="2 3">NCAIM B.02415</strain>
    </source>
</reference>
<feature type="transmembrane region" description="Helical" evidence="1">
    <location>
        <begin position="31"/>
        <end position="50"/>
    </location>
</feature>
<dbReference type="Proteomes" id="UP001589828">
    <property type="component" value="Unassembled WGS sequence"/>
</dbReference>
<evidence type="ECO:0000256" key="1">
    <source>
        <dbReference type="SAM" id="Phobius"/>
    </source>
</evidence>
<keyword evidence="1" id="KW-1133">Transmembrane helix</keyword>
<keyword evidence="1" id="KW-0812">Transmembrane</keyword>
<sequence length="296" mass="33674">MKEIDLRIACFLTGYRYQAVRHYDNWSRRKISIYAIALAFPTAIWFANGFFLTTRILGGTFGAGLVVGMVCAGLIFFIERIIVMSSSSPGIRIIRYTLAFAIAFLGSFLIKEIIFEKDINNALADQRTILENKQLENIKKQYQSQMDSSALKGYLRDYKNWKDGAKQEVLGHLSNRGSGKGTITTYLSDQGDSIMKRSIIPEKRRLASVGDSIQYKLRLWKKDEIANEGLITRMNAYIDITFSNWGGRIIFLLFFIILASLELFVVILKQGLEKSLLETHEKKITEIGMKASTQYS</sequence>
<protein>
    <submittedName>
        <fullName evidence="2">DUF4407 domain-containing protein</fullName>
    </submittedName>
</protein>
<keyword evidence="3" id="KW-1185">Reference proteome</keyword>
<feature type="transmembrane region" description="Helical" evidence="1">
    <location>
        <begin position="90"/>
        <end position="110"/>
    </location>
</feature>
<dbReference type="Pfam" id="PF14362">
    <property type="entry name" value="DUF4407"/>
    <property type="match status" value="1"/>
</dbReference>
<name>A0ABV6LHN2_9SPHI</name>
<keyword evidence="1" id="KW-0472">Membrane</keyword>
<gene>
    <name evidence="2" type="ORF">ACFFGT_32315</name>
</gene>
<dbReference type="InterPro" id="IPR025519">
    <property type="entry name" value="DUF4407"/>
</dbReference>
<accession>A0ABV6LHN2</accession>
<feature type="transmembrane region" description="Helical" evidence="1">
    <location>
        <begin position="56"/>
        <end position="78"/>
    </location>
</feature>
<dbReference type="RefSeq" id="WP_377026646.1">
    <property type="nucleotide sequence ID" value="NZ_JBHLTS010000080.1"/>
</dbReference>
<evidence type="ECO:0000313" key="3">
    <source>
        <dbReference type="Proteomes" id="UP001589828"/>
    </source>
</evidence>
<comment type="caution">
    <text evidence="2">The sequence shown here is derived from an EMBL/GenBank/DDBJ whole genome shotgun (WGS) entry which is preliminary data.</text>
</comment>
<proteinExistence type="predicted"/>
<dbReference type="EMBL" id="JBHLTS010000080">
    <property type="protein sequence ID" value="MFC0518944.1"/>
    <property type="molecule type" value="Genomic_DNA"/>
</dbReference>
<evidence type="ECO:0000313" key="2">
    <source>
        <dbReference type="EMBL" id="MFC0518944.1"/>
    </source>
</evidence>